<dbReference type="Proteomes" id="UP000538196">
    <property type="component" value="Unassembled WGS sequence"/>
</dbReference>
<feature type="region of interest" description="Disordered" evidence="6">
    <location>
        <begin position="268"/>
        <end position="299"/>
    </location>
</feature>
<evidence type="ECO:0000259" key="8">
    <source>
        <dbReference type="PROSITE" id="PS50006"/>
    </source>
</evidence>
<comment type="subcellular location">
    <subcellularLocation>
        <location evidence="1">Membrane</location>
        <topology evidence="1">Multi-pass membrane protein</topology>
    </subcellularLocation>
</comment>
<keyword evidence="10" id="KW-1185">Reference proteome</keyword>
<feature type="domain" description="FHA" evidence="8">
    <location>
        <begin position="335"/>
        <end position="387"/>
    </location>
</feature>
<dbReference type="InterPro" id="IPR008984">
    <property type="entry name" value="SMAD_FHA_dom_sf"/>
</dbReference>
<reference evidence="9 10" key="1">
    <citation type="submission" date="2020-08" db="EMBL/GenBank/DDBJ databases">
        <title>Sequencing the genomes of 1000 actinobacteria strains.</title>
        <authorList>
            <person name="Klenk H.-P."/>
        </authorList>
    </citation>
    <scope>NUCLEOTIDE SEQUENCE [LARGE SCALE GENOMIC DNA]</scope>
    <source>
        <strain evidence="9 10">DSM 20146</strain>
    </source>
</reference>
<dbReference type="EMBL" id="JACHVP010000001">
    <property type="protein sequence ID" value="MBB2965365.1"/>
    <property type="molecule type" value="Genomic_DNA"/>
</dbReference>
<feature type="transmembrane region" description="Helical" evidence="7">
    <location>
        <begin position="80"/>
        <end position="100"/>
    </location>
</feature>
<dbReference type="InterPro" id="IPR000253">
    <property type="entry name" value="FHA_dom"/>
</dbReference>
<accession>A0A7W4USA4</accession>
<feature type="transmembrane region" description="Helical" evidence="7">
    <location>
        <begin position="106"/>
        <end position="131"/>
    </location>
</feature>
<feature type="compositionally biased region" description="Gly residues" evidence="6">
    <location>
        <begin position="285"/>
        <end position="295"/>
    </location>
</feature>
<evidence type="ECO:0000256" key="6">
    <source>
        <dbReference type="SAM" id="MobiDB-lite"/>
    </source>
</evidence>
<keyword evidence="2" id="KW-0597">Phosphoprotein</keyword>
<dbReference type="Gene3D" id="2.60.200.20">
    <property type="match status" value="1"/>
</dbReference>
<sequence length="428" mass="42536">MSAVSCWNCGQTLPDGTARCPSCGVPQDRRPAAPATGGTPVTGGAPAVGALPGATRAVARDASPLGPEFAGNPAAVGARLAAFTIDVVAVAVVGVAVAILTRSAVLTALAVVELAVGLLVLQARTGLGLGNALLRLRVSRSDAPFSPGLGRAFVRSFLTGAGSLVLGVGAWVVEASSAWDRGARRRSWADRAAGTVVVAVPRRVATETAAPAAPSIVAPPLPGGVSFDLSEQVTVLPGAAPAIAPAPSAAPAAPSAPVLAPPQVIPSRDVRGVVGDTGRSSDTGTGTGTGTGTPGAPGPVPVEAAGGVVGGETGGELLLIFDTGQREQLPVPVAVNLGRAPAGSEPGDRLVVVRDPEHTVSKTHARLEHSFSGTWITDGGSTNGTELLDETGASRRLEPGVRTLVEDGVRVQLGNRVFTISRLLGGAS</sequence>
<dbReference type="CDD" id="cd00060">
    <property type="entry name" value="FHA"/>
    <property type="match status" value="1"/>
</dbReference>
<dbReference type="AlphaFoldDB" id="A0A7W4USA4"/>
<gene>
    <name evidence="9" type="ORF">FHX33_000097</name>
</gene>
<feature type="region of interest" description="Disordered" evidence="6">
    <location>
        <begin position="27"/>
        <end position="46"/>
    </location>
</feature>
<evidence type="ECO:0000256" key="2">
    <source>
        <dbReference type="ARBA" id="ARBA00022553"/>
    </source>
</evidence>
<dbReference type="InterPro" id="IPR010432">
    <property type="entry name" value="RDD"/>
</dbReference>
<evidence type="ECO:0000313" key="9">
    <source>
        <dbReference type="EMBL" id="MBB2965365.1"/>
    </source>
</evidence>
<evidence type="ECO:0000313" key="10">
    <source>
        <dbReference type="Proteomes" id="UP000538196"/>
    </source>
</evidence>
<keyword evidence="3 7" id="KW-0812">Transmembrane</keyword>
<evidence type="ECO:0000256" key="5">
    <source>
        <dbReference type="ARBA" id="ARBA00023136"/>
    </source>
</evidence>
<name>A0A7W4USA4_LEIAQ</name>
<keyword evidence="4 7" id="KW-1133">Transmembrane helix</keyword>
<comment type="caution">
    <text evidence="9">The sequence shown here is derived from an EMBL/GenBank/DDBJ whole genome shotgun (WGS) entry which is preliminary data.</text>
</comment>
<evidence type="ECO:0000256" key="3">
    <source>
        <dbReference type="ARBA" id="ARBA00022692"/>
    </source>
</evidence>
<dbReference type="GO" id="GO:0016020">
    <property type="term" value="C:membrane"/>
    <property type="evidence" value="ECO:0007669"/>
    <property type="project" value="UniProtKB-SubCell"/>
</dbReference>
<organism evidence="9 10">
    <name type="scientific">Leifsonia aquatica</name>
    <name type="common">Corynebacterium aquaticum</name>
    <dbReference type="NCBI Taxonomy" id="144185"/>
    <lineage>
        <taxon>Bacteria</taxon>
        <taxon>Bacillati</taxon>
        <taxon>Actinomycetota</taxon>
        <taxon>Actinomycetes</taxon>
        <taxon>Micrococcales</taxon>
        <taxon>Microbacteriaceae</taxon>
        <taxon>Leifsonia</taxon>
    </lineage>
</organism>
<evidence type="ECO:0000256" key="7">
    <source>
        <dbReference type="SAM" id="Phobius"/>
    </source>
</evidence>
<evidence type="ECO:0000256" key="4">
    <source>
        <dbReference type="ARBA" id="ARBA00022989"/>
    </source>
</evidence>
<dbReference type="Pfam" id="PF06271">
    <property type="entry name" value="RDD"/>
    <property type="match status" value="1"/>
</dbReference>
<dbReference type="SMART" id="SM00240">
    <property type="entry name" value="FHA"/>
    <property type="match status" value="1"/>
</dbReference>
<protein>
    <submittedName>
        <fullName evidence="9">Putative RDD family membrane protein YckC</fullName>
    </submittedName>
</protein>
<feature type="compositionally biased region" description="Low complexity" evidence="6">
    <location>
        <begin position="32"/>
        <end position="46"/>
    </location>
</feature>
<dbReference type="PROSITE" id="PS50006">
    <property type="entry name" value="FHA_DOMAIN"/>
    <property type="match status" value="1"/>
</dbReference>
<keyword evidence="5 7" id="KW-0472">Membrane</keyword>
<evidence type="ECO:0000256" key="1">
    <source>
        <dbReference type="ARBA" id="ARBA00004141"/>
    </source>
</evidence>
<dbReference type="SUPFAM" id="SSF49879">
    <property type="entry name" value="SMAD/FHA domain"/>
    <property type="match status" value="1"/>
</dbReference>
<dbReference type="Pfam" id="PF00498">
    <property type="entry name" value="FHA"/>
    <property type="match status" value="1"/>
</dbReference>
<proteinExistence type="predicted"/>
<dbReference type="RefSeq" id="WP_183428047.1">
    <property type="nucleotide sequence ID" value="NZ_JACHVP010000001.1"/>
</dbReference>